<dbReference type="Proteomes" id="UP000651271">
    <property type="component" value="Unassembled WGS sequence"/>
</dbReference>
<evidence type="ECO:0000259" key="4">
    <source>
        <dbReference type="Pfam" id="PF01103"/>
    </source>
</evidence>
<feature type="domain" description="Bacterial surface antigen (D15)" evidence="4">
    <location>
        <begin position="601"/>
        <end position="825"/>
    </location>
</feature>
<dbReference type="InterPro" id="IPR000184">
    <property type="entry name" value="Bac_surfAg_D15"/>
</dbReference>
<dbReference type="RefSeq" id="WP_190301931.1">
    <property type="nucleotide sequence ID" value="NZ_JACOIJ010000010.1"/>
</dbReference>
<evidence type="ECO:0000256" key="2">
    <source>
        <dbReference type="ARBA" id="ARBA00023136"/>
    </source>
</evidence>
<evidence type="ECO:0000313" key="5">
    <source>
        <dbReference type="EMBL" id="MBD1429390.1"/>
    </source>
</evidence>
<comment type="caution">
    <text evidence="5">The sequence shown here is derived from an EMBL/GenBank/DDBJ whole genome shotgun (WGS) entry which is preliminary data.</text>
</comment>
<sequence>MRNYIQKSLFLIFILAGWNSAFAQQSDSTTAIIASEYDNVGAFHRFWLGDSYRKLYNTPVKMRVVNLATEKGGLQVVKLGGGMQTQSLRLEDPSGRQWVLRSIQKFPERSLPQALRKTIAKDIVQDQISIAHPFGALTVPTFNKALEIPHAAPELVYVGDDPRLGEYREIFKNRAYIFESRTPDSDPKTDNTDKVIRKSLEDNDVQVDQKLTLRARLLDFVLGDWDRHEDNWRWSPFKEDGKTLYSPVPRDRDKVFYKTSGVFPTLLSYQWLKAHLQPFSPKIRNVAHWNFNERHFDRFFLNHLNHKDWEKEISSFQVIVTDSLIHQAMLAMPDTIAKLSAAEIEYNIHARTADLKNSGLTYYNSLSKVVDLPLSAKNEFIEITIDDNGSVEIDVHNKKKDGTQGRRLFKRQFSPHETKEIRIYGIAGNDEYKLKGQGKTPIKVRILGGKDYDIYSRSAAFLKNKNVILYDTKDTTTNKIDLDNKISYRLKNDTAVHAYDYYNFAYDRKGVILNLNYGVDRGLILGLGYLIENQGFRKSPFAERHQFSGSYLTGRRSFIFDYEGKYKDLIFGHDLALELSSLGPRNLSNFFGYGNNTQFEYRDIRGIKYYRNRYDLVNANIFLEKEIQKSFNVYYGSTSQFYHSSKANNGGHFFEYFDNNYPSEDIYGAKFFTGVAAGISYDTRDKKEFAKKGIHLNSKISWQSQISEANRQYTAFETSLSVYKSILDSTVTLANRTGAQAVWGNPYFFQHAKIGGENSLRGFNTNRFTGKTTAYNNLDARIKLFSINSYLLPATFGVLGFYDIGRVWHTNEQSSKWHMGYGGGIYFMPADLFIIQGAVGFSNEATLPYIRIGMSF</sequence>
<accession>A0ABR7YDK9</accession>
<evidence type="ECO:0000256" key="3">
    <source>
        <dbReference type="SAM" id="SignalP"/>
    </source>
</evidence>
<dbReference type="EMBL" id="JACOIJ010000010">
    <property type="protein sequence ID" value="MBD1429390.1"/>
    <property type="molecule type" value="Genomic_DNA"/>
</dbReference>
<name>A0ABR7YDK9_9SPHI</name>
<protein>
    <submittedName>
        <fullName evidence="5">BamA/TamA family outer membrane protein</fullName>
    </submittedName>
</protein>
<keyword evidence="6" id="KW-1185">Reference proteome</keyword>
<feature type="chain" id="PRO_5046307632" evidence="3">
    <location>
        <begin position="24"/>
        <end position="856"/>
    </location>
</feature>
<proteinExistence type="predicted"/>
<comment type="subcellular location">
    <subcellularLocation>
        <location evidence="1">Membrane</location>
    </subcellularLocation>
</comment>
<evidence type="ECO:0000256" key="1">
    <source>
        <dbReference type="ARBA" id="ARBA00004370"/>
    </source>
</evidence>
<dbReference type="Pfam" id="PF01103">
    <property type="entry name" value="Omp85"/>
    <property type="match status" value="1"/>
</dbReference>
<dbReference type="Gene3D" id="2.40.160.50">
    <property type="entry name" value="membrane protein fhac: a member of the omp85/tpsb transporter family"/>
    <property type="match status" value="1"/>
</dbReference>
<dbReference type="PANTHER" id="PTHR34597">
    <property type="entry name" value="SLR1661 PROTEIN"/>
    <property type="match status" value="1"/>
</dbReference>
<dbReference type="InterPro" id="IPR051544">
    <property type="entry name" value="TPS_OM_transporter"/>
</dbReference>
<keyword evidence="2" id="KW-0472">Membrane</keyword>
<keyword evidence="3" id="KW-0732">Signal</keyword>
<reference evidence="5 6" key="1">
    <citation type="submission" date="2020-08" db="EMBL/GenBank/DDBJ databases">
        <title>Sphingobacterium sp. DN04309 isolated from aquaculture water.</title>
        <authorList>
            <person name="Zhang M."/>
        </authorList>
    </citation>
    <scope>NUCLEOTIDE SEQUENCE [LARGE SCALE GENOMIC DNA]</scope>
    <source>
        <strain evidence="5 6">DN04309</strain>
    </source>
</reference>
<gene>
    <name evidence="5" type="ORF">H8B04_07380</name>
</gene>
<organism evidence="5 6">
    <name type="scientific">Sphingobacterium litopenaei</name>
    <dbReference type="NCBI Taxonomy" id="2763500"/>
    <lineage>
        <taxon>Bacteria</taxon>
        <taxon>Pseudomonadati</taxon>
        <taxon>Bacteroidota</taxon>
        <taxon>Sphingobacteriia</taxon>
        <taxon>Sphingobacteriales</taxon>
        <taxon>Sphingobacteriaceae</taxon>
        <taxon>Sphingobacterium</taxon>
    </lineage>
</organism>
<feature type="signal peptide" evidence="3">
    <location>
        <begin position="1"/>
        <end position="23"/>
    </location>
</feature>
<evidence type="ECO:0000313" key="6">
    <source>
        <dbReference type="Proteomes" id="UP000651271"/>
    </source>
</evidence>
<dbReference type="PANTHER" id="PTHR34597:SF3">
    <property type="entry name" value="OUTER MEMBRANE TRANSPORTER CDIB"/>
    <property type="match status" value="1"/>
</dbReference>